<dbReference type="NCBIfam" id="NF047356">
    <property type="entry name" value="RNA_bind_RnpM"/>
    <property type="match status" value="1"/>
</dbReference>
<dbReference type="InterPro" id="IPR037465">
    <property type="entry name" value="YlxR"/>
</dbReference>
<dbReference type="CDD" id="cd00279">
    <property type="entry name" value="YlxR"/>
    <property type="match status" value="1"/>
</dbReference>
<dbReference type="Pfam" id="PF04296">
    <property type="entry name" value="YlxR"/>
    <property type="match status" value="1"/>
</dbReference>
<feature type="domain" description="YlxR" evidence="1">
    <location>
        <begin position="7"/>
        <end position="80"/>
    </location>
</feature>
<proteinExistence type="predicted"/>
<keyword evidence="3" id="KW-1185">Reference proteome</keyword>
<reference evidence="2 3" key="1">
    <citation type="submission" date="2016-09" db="EMBL/GenBank/DDBJ databases">
        <title>Draft genome sequence for the type strain of Vulcanibacillus modesticaldus BR, a strictly anaerobic, moderately thermophilic, and nitrate-reducing bacterium from deep sea-hydrothermal vents of the Mid-Atlantic Ridge.</title>
        <authorList>
            <person name="Abin C.A."/>
            <person name="Hollibaugh J.T."/>
        </authorList>
    </citation>
    <scope>NUCLEOTIDE SEQUENCE [LARGE SCALE GENOMIC DNA]</scope>
    <source>
        <strain evidence="2 3">BR</strain>
    </source>
</reference>
<dbReference type="STRING" id="337097.BHF71_00600"/>
<dbReference type="SUPFAM" id="SSF64376">
    <property type="entry name" value="YlxR-like"/>
    <property type="match status" value="1"/>
</dbReference>
<dbReference type="RefSeq" id="WP_069655754.1">
    <property type="nucleotide sequence ID" value="NZ_MIJF01000001.1"/>
</dbReference>
<dbReference type="PANTHER" id="PTHR34215">
    <property type="entry name" value="BLL0784 PROTEIN"/>
    <property type="match status" value="1"/>
</dbReference>
<dbReference type="EMBL" id="MIJF01000001">
    <property type="protein sequence ID" value="OEG00441.1"/>
    <property type="molecule type" value="Genomic_DNA"/>
</dbReference>
<protein>
    <recommendedName>
        <fullName evidence="1">YlxR domain-containing protein</fullName>
    </recommendedName>
</protein>
<gene>
    <name evidence="2" type="ORF">BHF71_00600</name>
</gene>
<accession>A0A1D2YXD1</accession>
<sequence length="89" mass="10347">MKKIPMRKCVACQEMKPKRELLRIVRTPEKDVVIDLKGKKSGRGAYICYGSECLQKAKKRKSLDRALEVVISDEVYEQLQSEIEGYREK</sequence>
<dbReference type="PANTHER" id="PTHR34215:SF1">
    <property type="entry name" value="YLXR DOMAIN-CONTAINING PROTEIN"/>
    <property type="match status" value="1"/>
</dbReference>
<evidence type="ECO:0000313" key="2">
    <source>
        <dbReference type="EMBL" id="OEG00441.1"/>
    </source>
</evidence>
<dbReference type="AlphaFoldDB" id="A0A1D2YXD1"/>
<organism evidence="2 3">
    <name type="scientific">Vulcanibacillus modesticaldus</name>
    <dbReference type="NCBI Taxonomy" id="337097"/>
    <lineage>
        <taxon>Bacteria</taxon>
        <taxon>Bacillati</taxon>
        <taxon>Bacillota</taxon>
        <taxon>Bacilli</taxon>
        <taxon>Bacillales</taxon>
        <taxon>Bacillaceae</taxon>
        <taxon>Vulcanibacillus</taxon>
    </lineage>
</organism>
<comment type="caution">
    <text evidence="2">The sequence shown here is derived from an EMBL/GenBank/DDBJ whole genome shotgun (WGS) entry which is preliminary data.</text>
</comment>
<name>A0A1D2YXD1_9BACI</name>
<evidence type="ECO:0000259" key="1">
    <source>
        <dbReference type="Pfam" id="PF04296"/>
    </source>
</evidence>
<dbReference type="InterPro" id="IPR035931">
    <property type="entry name" value="YlxR-like_sf"/>
</dbReference>
<dbReference type="Proteomes" id="UP000243739">
    <property type="component" value="Unassembled WGS sequence"/>
</dbReference>
<dbReference type="OrthoDB" id="9813251at2"/>
<evidence type="ECO:0000313" key="3">
    <source>
        <dbReference type="Proteomes" id="UP000243739"/>
    </source>
</evidence>
<dbReference type="Gene3D" id="3.30.1230.10">
    <property type="entry name" value="YlxR-like"/>
    <property type="match status" value="1"/>
</dbReference>
<dbReference type="InterPro" id="IPR007393">
    <property type="entry name" value="YlxR_dom"/>
</dbReference>